<dbReference type="GO" id="GO:0032259">
    <property type="term" value="P:methylation"/>
    <property type="evidence" value="ECO:0007669"/>
    <property type="project" value="UniProtKB-KW"/>
</dbReference>
<dbReference type="Gene3D" id="3.30.950.10">
    <property type="entry name" value="Methyltransferase, Cobalt-precorrin-4 Transmethylase, Domain 2"/>
    <property type="match status" value="1"/>
</dbReference>
<sequence length="276" mass="30134">MKLGTMYAIGVGTGDPELLTLKAHRLLSTVDIVAFPEKDAGSNHSFAQQIAAGSISPESMKGEYLFLHFPMTRDPSINVPAWRKAAVTIVELLKQGKDVAFATEGDPSVYSTWAYIQEELTELLPELDPVIIPGITSVTAIPSQTKIPLADGQERFCVVPATWGIECLEKLVEDFDTIMLIKAGRVIPKLITQLESMNMLDCATYVSHATTEKQELYSDLRDVPNENRYFSMVQLSVRARRGVLRGTNESKKCAVLDGGKADSGKDGIDKTIGGKA</sequence>
<evidence type="ECO:0000256" key="7">
    <source>
        <dbReference type="PIRNR" id="PIRNR036427"/>
    </source>
</evidence>
<dbReference type="NCBIfam" id="TIGR01467">
    <property type="entry name" value="cobI_cbiL"/>
    <property type="match status" value="1"/>
</dbReference>
<evidence type="ECO:0000313" key="9">
    <source>
        <dbReference type="EMBL" id="SBS65369.1"/>
    </source>
</evidence>
<dbReference type="InterPro" id="IPR014777">
    <property type="entry name" value="4pyrrole_Mease_sub1"/>
</dbReference>
<evidence type="ECO:0000256" key="5">
    <source>
        <dbReference type="ARBA" id="ARBA00022679"/>
    </source>
</evidence>
<keyword evidence="3" id="KW-0169">Cobalamin biosynthesis</keyword>
<dbReference type="PIRSF" id="PIRSF036427">
    <property type="entry name" value="Precrrn-2_mtase"/>
    <property type="match status" value="1"/>
</dbReference>
<evidence type="ECO:0000256" key="6">
    <source>
        <dbReference type="ARBA" id="ARBA00022691"/>
    </source>
</evidence>
<dbReference type="InterPro" id="IPR000878">
    <property type="entry name" value="4pyrrol_Mease"/>
</dbReference>
<evidence type="ECO:0000256" key="1">
    <source>
        <dbReference type="ARBA" id="ARBA00004953"/>
    </source>
</evidence>
<dbReference type="PANTHER" id="PTHR43467:SF2">
    <property type="entry name" value="COBALT-PRECORRIN-2 C(20)-METHYLTRANSFERASE"/>
    <property type="match status" value="1"/>
</dbReference>
<name>A0A1C3IVB0_9VIBR</name>
<dbReference type="InterPro" id="IPR006364">
    <property type="entry name" value="CobI/CbiL/CobIJ_dom"/>
</dbReference>
<feature type="domain" description="Tetrapyrrole methylase" evidence="8">
    <location>
        <begin position="6"/>
        <end position="219"/>
    </location>
</feature>
<dbReference type="Pfam" id="PF00590">
    <property type="entry name" value="TP_methylase"/>
    <property type="match status" value="1"/>
</dbReference>
<dbReference type="EC" id="2.1.1.151" evidence="9"/>
<dbReference type="GO" id="GO:0030788">
    <property type="term" value="F:precorrin-2 C20-methyltransferase activity"/>
    <property type="evidence" value="ECO:0007669"/>
    <property type="project" value="InterPro"/>
</dbReference>
<keyword evidence="6" id="KW-0949">S-adenosyl-L-methionine</keyword>
<evidence type="ECO:0000259" key="8">
    <source>
        <dbReference type="Pfam" id="PF00590"/>
    </source>
</evidence>
<organism evidence="9 10">
    <name type="scientific">Vibrio atlanticus</name>
    <dbReference type="NCBI Taxonomy" id="693153"/>
    <lineage>
        <taxon>Bacteria</taxon>
        <taxon>Pseudomonadati</taxon>
        <taxon>Pseudomonadota</taxon>
        <taxon>Gammaproteobacteria</taxon>
        <taxon>Vibrionales</taxon>
        <taxon>Vibrionaceae</taxon>
        <taxon>Vibrio</taxon>
    </lineage>
</organism>
<proteinExistence type="inferred from homology"/>
<evidence type="ECO:0000313" key="10">
    <source>
        <dbReference type="Proteomes" id="UP000092876"/>
    </source>
</evidence>
<dbReference type="CDD" id="cd11645">
    <property type="entry name" value="Precorrin_2_C20_MT"/>
    <property type="match status" value="1"/>
</dbReference>
<evidence type="ECO:0000256" key="3">
    <source>
        <dbReference type="ARBA" id="ARBA00022573"/>
    </source>
</evidence>
<protein>
    <submittedName>
        <fullName evidence="9">Cobalt-precorrin-2 C(20)-methyltransferase</fullName>
        <ecNumber evidence="9">2.1.1.151</ecNumber>
    </submittedName>
</protein>
<dbReference type="AlphaFoldDB" id="A0A1C3IVB0"/>
<dbReference type="EMBL" id="FLQP01000038">
    <property type="protein sequence ID" value="SBS65369.1"/>
    <property type="molecule type" value="Genomic_DNA"/>
</dbReference>
<gene>
    <name evidence="9" type="primary">cbiL</name>
    <name evidence="9" type="ORF">VAT7223_02647</name>
</gene>
<dbReference type="SUPFAM" id="SSF53790">
    <property type="entry name" value="Tetrapyrrole methylase"/>
    <property type="match status" value="1"/>
</dbReference>
<comment type="pathway">
    <text evidence="1">Cofactor biosynthesis; adenosylcobalamin biosynthesis.</text>
</comment>
<comment type="similarity">
    <text evidence="2 7">Belongs to the precorrin methyltransferase family.</text>
</comment>
<accession>A0A1C3IVB0</accession>
<dbReference type="UniPathway" id="UPA00148"/>
<dbReference type="InterPro" id="IPR014776">
    <property type="entry name" value="4pyrrole_Mease_sub2"/>
</dbReference>
<dbReference type="GO" id="GO:0043781">
    <property type="term" value="F:cobalt-factor II C20-methyltransferase activity"/>
    <property type="evidence" value="ECO:0007669"/>
    <property type="project" value="UniProtKB-EC"/>
</dbReference>
<dbReference type="InterPro" id="IPR035996">
    <property type="entry name" value="4pyrrol_Methylase_sf"/>
</dbReference>
<dbReference type="PANTHER" id="PTHR43467">
    <property type="entry name" value="COBALT-PRECORRIN-2 C(20)-METHYLTRANSFERASE"/>
    <property type="match status" value="1"/>
</dbReference>
<dbReference type="RefSeq" id="WP_065679482.1">
    <property type="nucleotide sequence ID" value="NZ_AP025460.1"/>
</dbReference>
<reference evidence="10" key="1">
    <citation type="submission" date="2016-06" db="EMBL/GenBank/DDBJ databases">
        <authorList>
            <person name="Rodrigo-Torres Lidia"/>
            <person name="Arahal R.David."/>
        </authorList>
    </citation>
    <scope>NUCLEOTIDE SEQUENCE [LARGE SCALE GENOMIC DNA]</scope>
    <source>
        <strain evidence="10">CECT 7223</strain>
    </source>
</reference>
<evidence type="ECO:0000256" key="4">
    <source>
        <dbReference type="ARBA" id="ARBA00022603"/>
    </source>
</evidence>
<evidence type="ECO:0000256" key="2">
    <source>
        <dbReference type="ARBA" id="ARBA00005879"/>
    </source>
</evidence>
<keyword evidence="4 9" id="KW-0489">Methyltransferase</keyword>
<dbReference type="InterPro" id="IPR012382">
    <property type="entry name" value="CobI/CbiL"/>
</dbReference>
<dbReference type="GeneID" id="94234034"/>
<dbReference type="GO" id="GO:0009236">
    <property type="term" value="P:cobalamin biosynthetic process"/>
    <property type="evidence" value="ECO:0007669"/>
    <property type="project" value="UniProtKB-UniRule"/>
</dbReference>
<dbReference type="Proteomes" id="UP000092876">
    <property type="component" value="Unassembled WGS sequence"/>
</dbReference>
<keyword evidence="5 9" id="KW-0808">Transferase</keyword>
<dbReference type="Gene3D" id="3.40.1010.10">
    <property type="entry name" value="Cobalt-precorrin-4 Transmethylase, Domain 1"/>
    <property type="match status" value="1"/>
</dbReference>